<dbReference type="AlphaFoldDB" id="A0A2P2PY41"/>
<accession>A0A2P2PY41</accession>
<sequence>MSLRKKKRRLSLPEYHLVSLLHEVELFHGQFSIWISCP</sequence>
<proteinExistence type="predicted"/>
<protein>
    <submittedName>
        <fullName evidence="1">Uncharacterized protein</fullName>
    </submittedName>
</protein>
<evidence type="ECO:0000313" key="1">
    <source>
        <dbReference type="EMBL" id="MBX59648.1"/>
    </source>
</evidence>
<organism evidence="1">
    <name type="scientific">Rhizophora mucronata</name>
    <name type="common">Asiatic mangrove</name>
    <dbReference type="NCBI Taxonomy" id="61149"/>
    <lineage>
        <taxon>Eukaryota</taxon>
        <taxon>Viridiplantae</taxon>
        <taxon>Streptophyta</taxon>
        <taxon>Embryophyta</taxon>
        <taxon>Tracheophyta</taxon>
        <taxon>Spermatophyta</taxon>
        <taxon>Magnoliopsida</taxon>
        <taxon>eudicotyledons</taxon>
        <taxon>Gunneridae</taxon>
        <taxon>Pentapetalae</taxon>
        <taxon>rosids</taxon>
        <taxon>fabids</taxon>
        <taxon>Malpighiales</taxon>
        <taxon>Rhizophoraceae</taxon>
        <taxon>Rhizophora</taxon>
    </lineage>
</organism>
<reference evidence="1" key="1">
    <citation type="submission" date="2018-02" db="EMBL/GenBank/DDBJ databases">
        <title>Rhizophora mucronata_Transcriptome.</title>
        <authorList>
            <person name="Meera S.P."/>
            <person name="Sreeshan A."/>
            <person name="Augustine A."/>
        </authorList>
    </citation>
    <scope>NUCLEOTIDE SEQUENCE</scope>
    <source>
        <tissue evidence="1">Leaf</tissue>
    </source>
</reference>
<dbReference type="EMBL" id="GGEC01079164">
    <property type="protein sequence ID" value="MBX59648.1"/>
    <property type="molecule type" value="Transcribed_RNA"/>
</dbReference>
<name>A0A2P2PY41_RHIMU</name>